<evidence type="ECO:0000313" key="3">
    <source>
        <dbReference type="EMBL" id="KAK3291163.1"/>
    </source>
</evidence>
<feature type="region of interest" description="Disordered" evidence="1">
    <location>
        <begin position="211"/>
        <end position="249"/>
    </location>
</feature>
<sequence>MMFKLSLASIFWLATLASAARSPDPVPDSIGRRAVTLTTVVTSTTSTVTANPSDPTVWTVTSVITVTEMRTDVPLTTRHSLTVETVTMTTDLTEHATQCTNTAVLSFYVGTIYTSTQISAGTTTRATQTQVCMTSTTRWLPLPNVTFVPPYTTPYWDPDYYTNGSIITVAEPLTRTSVVTTSTDVVTSISIICDNPTTVVTSTYFTVTSTEQTTTVQPTGCGSSSESPTAPADTPTPTDTPAASPALRRKHDVLRDVQAGGEIRRQVEEPVGTKTVTFITTGVLSDGATVTVTRTGIVETYTRTVTTIVMVGKTITATATQSLSECSSPAAVTSG</sequence>
<dbReference type="AlphaFoldDB" id="A0AAE0H724"/>
<feature type="signal peptide" evidence="2">
    <location>
        <begin position="1"/>
        <end position="19"/>
    </location>
</feature>
<feature type="compositionally biased region" description="Low complexity" evidence="1">
    <location>
        <begin position="211"/>
        <end position="246"/>
    </location>
</feature>
<evidence type="ECO:0000256" key="2">
    <source>
        <dbReference type="SAM" id="SignalP"/>
    </source>
</evidence>
<protein>
    <submittedName>
        <fullName evidence="3">Uncharacterized protein</fullName>
    </submittedName>
</protein>
<organism evidence="3 4">
    <name type="scientific">Chaetomium fimeti</name>
    <dbReference type="NCBI Taxonomy" id="1854472"/>
    <lineage>
        <taxon>Eukaryota</taxon>
        <taxon>Fungi</taxon>
        <taxon>Dikarya</taxon>
        <taxon>Ascomycota</taxon>
        <taxon>Pezizomycotina</taxon>
        <taxon>Sordariomycetes</taxon>
        <taxon>Sordariomycetidae</taxon>
        <taxon>Sordariales</taxon>
        <taxon>Chaetomiaceae</taxon>
        <taxon>Chaetomium</taxon>
    </lineage>
</organism>
<accession>A0AAE0H724</accession>
<dbReference type="Proteomes" id="UP001278766">
    <property type="component" value="Unassembled WGS sequence"/>
</dbReference>
<feature type="chain" id="PRO_5042269041" evidence="2">
    <location>
        <begin position="20"/>
        <end position="335"/>
    </location>
</feature>
<comment type="caution">
    <text evidence="3">The sequence shown here is derived from an EMBL/GenBank/DDBJ whole genome shotgun (WGS) entry which is preliminary data.</text>
</comment>
<proteinExistence type="predicted"/>
<dbReference type="RefSeq" id="XP_062654677.1">
    <property type="nucleotide sequence ID" value="XM_062806168.1"/>
</dbReference>
<gene>
    <name evidence="3" type="ORF">B0H64DRAFT_436034</name>
</gene>
<evidence type="ECO:0000313" key="4">
    <source>
        <dbReference type="Proteomes" id="UP001278766"/>
    </source>
</evidence>
<reference evidence="3" key="2">
    <citation type="submission" date="2023-06" db="EMBL/GenBank/DDBJ databases">
        <authorList>
            <consortium name="Lawrence Berkeley National Laboratory"/>
            <person name="Haridas S."/>
            <person name="Hensen N."/>
            <person name="Bonometti L."/>
            <person name="Westerberg I."/>
            <person name="Brannstrom I.O."/>
            <person name="Guillou S."/>
            <person name="Cros-Aarteil S."/>
            <person name="Calhoun S."/>
            <person name="Kuo A."/>
            <person name="Mondo S."/>
            <person name="Pangilinan J."/>
            <person name="Riley R."/>
            <person name="Labutti K."/>
            <person name="Andreopoulos B."/>
            <person name="Lipzen A."/>
            <person name="Chen C."/>
            <person name="Yanf M."/>
            <person name="Daum C."/>
            <person name="Ng V."/>
            <person name="Clum A."/>
            <person name="Steindorff A."/>
            <person name="Ohm R."/>
            <person name="Martin F."/>
            <person name="Silar P."/>
            <person name="Natvig D."/>
            <person name="Lalanne C."/>
            <person name="Gautier V."/>
            <person name="Ament-Velasquez S.L."/>
            <person name="Kruys A."/>
            <person name="Hutchinson M.I."/>
            <person name="Powell A.J."/>
            <person name="Barry K."/>
            <person name="Miller A.N."/>
            <person name="Grigoriev I.V."/>
            <person name="Debuchy R."/>
            <person name="Gladieux P."/>
            <person name="Thoren M.H."/>
            <person name="Johannesson H."/>
        </authorList>
    </citation>
    <scope>NUCLEOTIDE SEQUENCE</scope>
    <source>
        <strain evidence="3">CBS 168.71</strain>
    </source>
</reference>
<keyword evidence="2" id="KW-0732">Signal</keyword>
<dbReference type="GeneID" id="87843116"/>
<name>A0AAE0H724_9PEZI</name>
<keyword evidence="4" id="KW-1185">Reference proteome</keyword>
<dbReference type="EMBL" id="JAUEPN010000010">
    <property type="protein sequence ID" value="KAK3291163.1"/>
    <property type="molecule type" value="Genomic_DNA"/>
</dbReference>
<evidence type="ECO:0000256" key="1">
    <source>
        <dbReference type="SAM" id="MobiDB-lite"/>
    </source>
</evidence>
<reference evidence="3" key="1">
    <citation type="journal article" date="2023" name="Mol. Phylogenet. Evol.">
        <title>Genome-scale phylogeny and comparative genomics of the fungal order Sordariales.</title>
        <authorList>
            <person name="Hensen N."/>
            <person name="Bonometti L."/>
            <person name="Westerberg I."/>
            <person name="Brannstrom I.O."/>
            <person name="Guillou S."/>
            <person name="Cros-Aarteil S."/>
            <person name="Calhoun S."/>
            <person name="Haridas S."/>
            <person name="Kuo A."/>
            <person name="Mondo S."/>
            <person name="Pangilinan J."/>
            <person name="Riley R."/>
            <person name="LaButti K."/>
            <person name="Andreopoulos B."/>
            <person name="Lipzen A."/>
            <person name="Chen C."/>
            <person name="Yan M."/>
            <person name="Daum C."/>
            <person name="Ng V."/>
            <person name="Clum A."/>
            <person name="Steindorff A."/>
            <person name="Ohm R.A."/>
            <person name="Martin F."/>
            <person name="Silar P."/>
            <person name="Natvig D.O."/>
            <person name="Lalanne C."/>
            <person name="Gautier V."/>
            <person name="Ament-Velasquez S.L."/>
            <person name="Kruys A."/>
            <person name="Hutchinson M.I."/>
            <person name="Powell A.J."/>
            <person name="Barry K."/>
            <person name="Miller A.N."/>
            <person name="Grigoriev I.V."/>
            <person name="Debuchy R."/>
            <person name="Gladieux P."/>
            <person name="Hiltunen Thoren M."/>
            <person name="Johannesson H."/>
        </authorList>
    </citation>
    <scope>NUCLEOTIDE SEQUENCE</scope>
    <source>
        <strain evidence="3">CBS 168.71</strain>
    </source>
</reference>